<gene>
    <name evidence="1" type="ORF">C4617_05250</name>
</gene>
<evidence type="ECO:0008006" key="3">
    <source>
        <dbReference type="Google" id="ProtNLM"/>
    </source>
</evidence>
<reference evidence="2" key="1">
    <citation type="submission" date="2018-02" db="EMBL/GenBank/DDBJ databases">
        <title>Genome sequence of Candidatus Liberibacter europaeus.</title>
        <authorList>
            <person name="Frampton R.A."/>
            <person name="Thompson S.M."/>
            <person name="David C."/>
            <person name="Addison S.M."/>
            <person name="Smith G.R."/>
        </authorList>
    </citation>
    <scope>NUCLEOTIDE SEQUENCE [LARGE SCALE GENOMIC DNA]</scope>
</reference>
<dbReference type="EMBL" id="PSQJ01000008">
    <property type="protein sequence ID" value="PTL86116.1"/>
    <property type="molecule type" value="Genomic_DNA"/>
</dbReference>
<accession>A0A2T4VWG8</accession>
<evidence type="ECO:0000313" key="1">
    <source>
        <dbReference type="EMBL" id="PTL86116.1"/>
    </source>
</evidence>
<proteinExistence type="predicted"/>
<sequence length="229" mass="27020">MINMIIHIIFYYHKNHVKSNGYIDPTPDSGFVDSTAFSSKQPRTFFESKTIRPHLDKSMRTSKENARYRMESEPPFTCLAMANFFIDQGVRYDSPVTNLKLQSLLYFTYCILVLRHKQAMLDEEPQAWRNGPVFSGIYHRFKYFGKGTIRFPMDLAFDIFPVIKDKDVLNIMKMVWEIFGIYSDKILSGTSRTSIAWKKVYNPKDQDLIRTITVEHILKHEQHSFLNYY</sequence>
<organism evidence="1 2">
    <name type="scientific">Candidatus Liberibacter europaeus</name>
    <dbReference type="NCBI Taxonomy" id="744859"/>
    <lineage>
        <taxon>Bacteria</taxon>
        <taxon>Pseudomonadati</taxon>
        <taxon>Pseudomonadota</taxon>
        <taxon>Alphaproteobacteria</taxon>
        <taxon>Hyphomicrobiales</taxon>
        <taxon>Rhizobiaceae</taxon>
        <taxon>Liberibacter</taxon>
    </lineage>
</organism>
<dbReference type="AlphaFoldDB" id="A0A2T4VWG8"/>
<name>A0A2T4VWG8_9HYPH</name>
<evidence type="ECO:0000313" key="2">
    <source>
        <dbReference type="Proteomes" id="UP000240811"/>
    </source>
</evidence>
<comment type="caution">
    <text evidence="1">The sequence shown here is derived from an EMBL/GenBank/DDBJ whole genome shotgun (WGS) entry which is preliminary data.</text>
</comment>
<dbReference type="Proteomes" id="UP000240811">
    <property type="component" value="Unassembled WGS sequence"/>
</dbReference>
<protein>
    <recommendedName>
        <fullName evidence="3">Antitoxin SocA-like Panacea domain-containing protein</fullName>
    </recommendedName>
</protein>